<feature type="transmembrane region" description="Helical" evidence="8">
    <location>
        <begin position="232"/>
        <end position="252"/>
    </location>
</feature>
<feature type="transmembrane region" description="Helical" evidence="8">
    <location>
        <begin position="180"/>
        <end position="200"/>
    </location>
</feature>
<dbReference type="AlphaFoldDB" id="A0A1L3MRK7"/>
<evidence type="ECO:0000256" key="3">
    <source>
        <dbReference type="ARBA" id="ARBA00022692"/>
    </source>
</evidence>
<dbReference type="InterPro" id="IPR052175">
    <property type="entry name" value="ComplexI-like_HydComp"/>
</dbReference>
<dbReference type="GO" id="GO:0008137">
    <property type="term" value="F:NADH dehydrogenase (ubiquinone) activity"/>
    <property type="evidence" value="ECO:0007669"/>
    <property type="project" value="InterPro"/>
</dbReference>
<feature type="transmembrane region" description="Helical" evidence="8">
    <location>
        <begin position="65"/>
        <end position="83"/>
    </location>
</feature>
<evidence type="ECO:0000313" key="11">
    <source>
        <dbReference type="Proteomes" id="UP000181936"/>
    </source>
</evidence>
<comment type="subcellular location">
    <subcellularLocation>
        <location evidence="1">Cell membrane</location>
        <topology evidence="1">Multi-pass membrane protein</topology>
    </subcellularLocation>
    <subcellularLocation>
        <location evidence="7">Membrane</location>
        <topology evidence="7">Multi-pass membrane protein</topology>
    </subcellularLocation>
</comment>
<keyword evidence="5" id="KW-0560">Oxidoreductase</keyword>
<organism evidence="10 11">
    <name type="scientific">Bacillus weihaiensis</name>
    <dbReference type="NCBI Taxonomy" id="1547283"/>
    <lineage>
        <taxon>Bacteria</taxon>
        <taxon>Bacillati</taxon>
        <taxon>Bacillota</taxon>
        <taxon>Bacilli</taxon>
        <taxon>Bacillales</taxon>
        <taxon>Bacillaceae</taxon>
        <taxon>Bacillus</taxon>
    </lineage>
</organism>
<dbReference type="GO" id="GO:0005886">
    <property type="term" value="C:plasma membrane"/>
    <property type="evidence" value="ECO:0007669"/>
    <property type="project" value="UniProtKB-SubCell"/>
</dbReference>
<feature type="transmembrane region" description="Helical" evidence="8">
    <location>
        <begin position="400"/>
        <end position="423"/>
    </location>
</feature>
<dbReference type="GO" id="GO:0016491">
    <property type="term" value="F:oxidoreductase activity"/>
    <property type="evidence" value="ECO:0007669"/>
    <property type="project" value="UniProtKB-KW"/>
</dbReference>
<dbReference type="PRINTS" id="PR01437">
    <property type="entry name" value="NUOXDRDTASE4"/>
</dbReference>
<keyword evidence="11" id="KW-1185">Reference proteome</keyword>
<evidence type="ECO:0000256" key="1">
    <source>
        <dbReference type="ARBA" id="ARBA00004651"/>
    </source>
</evidence>
<reference evidence="10 11" key="1">
    <citation type="journal article" date="2016" name="Sci. Rep.">
        <title>Complete genome sequence and transcriptomic analysis of a novel marine strain Bacillus weihaiensis reveals the mechanism of brown algae degradation.</title>
        <authorList>
            <person name="Zhu Y."/>
            <person name="Chen P."/>
            <person name="Bao Y."/>
            <person name="Men Y."/>
            <person name="Zeng Y."/>
            <person name="Yang J."/>
            <person name="Sun J."/>
            <person name="Sun Y."/>
        </authorList>
    </citation>
    <scope>NUCLEOTIDE SEQUENCE [LARGE SCALE GENOMIC DNA]</scope>
    <source>
        <strain evidence="10 11">Alg07</strain>
    </source>
</reference>
<dbReference type="InterPro" id="IPR003918">
    <property type="entry name" value="NADH_UbQ_OxRdtase"/>
</dbReference>
<name>A0A1L3MRK7_9BACI</name>
<protein>
    <recommendedName>
        <fullName evidence="9">NADH:quinone oxidoreductase/Mrp antiporter transmembrane domain-containing protein</fullName>
    </recommendedName>
</protein>
<evidence type="ECO:0000256" key="8">
    <source>
        <dbReference type="SAM" id="Phobius"/>
    </source>
</evidence>
<feature type="transmembrane region" description="Helical" evidence="8">
    <location>
        <begin position="207"/>
        <end position="226"/>
    </location>
</feature>
<dbReference type="EMBL" id="CP016020">
    <property type="protein sequence ID" value="APH04989.1"/>
    <property type="molecule type" value="Genomic_DNA"/>
</dbReference>
<proteinExistence type="predicted"/>
<dbReference type="RefSeq" id="WP_072579782.1">
    <property type="nucleotide sequence ID" value="NZ_CP016020.1"/>
</dbReference>
<evidence type="ECO:0000256" key="4">
    <source>
        <dbReference type="ARBA" id="ARBA00022989"/>
    </source>
</evidence>
<dbReference type="Pfam" id="PF00361">
    <property type="entry name" value="Proton_antipo_M"/>
    <property type="match status" value="1"/>
</dbReference>
<feature type="domain" description="NADH:quinone oxidoreductase/Mrp antiporter transmembrane" evidence="9">
    <location>
        <begin position="109"/>
        <end position="364"/>
    </location>
</feature>
<accession>A0A1L3MRK7</accession>
<dbReference type="PANTHER" id="PTHR42682:SF4">
    <property type="entry name" value="NADH-UBIQUINONE_PLASTOQUINONE"/>
    <property type="match status" value="1"/>
</dbReference>
<feature type="transmembrane region" description="Helical" evidence="8">
    <location>
        <begin position="264"/>
        <end position="288"/>
    </location>
</feature>
<gene>
    <name evidence="10" type="ORF">A9C19_09635</name>
</gene>
<feature type="transmembrane region" description="Helical" evidence="8">
    <location>
        <begin position="370"/>
        <end position="388"/>
    </location>
</feature>
<feature type="transmembrane region" description="Helical" evidence="8">
    <location>
        <begin position="95"/>
        <end position="119"/>
    </location>
</feature>
<keyword evidence="6 8" id="KW-0472">Membrane</keyword>
<dbReference type="KEGG" id="bwh:A9C19_09635"/>
<evidence type="ECO:0000256" key="6">
    <source>
        <dbReference type="ARBA" id="ARBA00023136"/>
    </source>
</evidence>
<feature type="transmembrane region" description="Helical" evidence="8">
    <location>
        <begin position="443"/>
        <end position="463"/>
    </location>
</feature>
<dbReference type="GO" id="GO:0042773">
    <property type="term" value="P:ATP synthesis coupled electron transport"/>
    <property type="evidence" value="ECO:0007669"/>
    <property type="project" value="InterPro"/>
</dbReference>
<dbReference type="STRING" id="1547283.A9C19_09635"/>
<feature type="transmembrane region" description="Helical" evidence="8">
    <location>
        <begin position="294"/>
        <end position="311"/>
    </location>
</feature>
<keyword evidence="3 7" id="KW-0812">Transmembrane</keyword>
<evidence type="ECO:0000313" key="10">
    <source>
        <dbReference type="EMBL" id="APH04989.1"/>
    </source>
</evidence>
<feature type="transmembrane region" description="Helical" evidence="8">
    <location>
        <begin position="498"/>
        <end position="517"/>
    </location>
</feature>
<feature type="transmembrane region" description="Helical" evidence="8">
    <location>
        <begin position="32"/>
        <end position="53"/>
    </location>
</feature>
<evidence type="ECO:0000256" key="5">
    <source>
        <dbReference type="ARBA" id="ARBA00023002"/>
    </source>
</evidence>
<evidence type="ECO:0000256" key="2">
    <source>
        <dbReference type="ARBA" id="ARBA00022475"/>
    </source>
</evidence>
<dbReference type="Proteomes" id="UP000181936">
    <property type="component" value="Chromosome"/>
</dbReference>
<feature type="transmembrane region" description="Helical" evidence="8">
    <location>
        <begin position="140"/>
        <end position="160"/>
    </location>
</feature>
<keyword evidence="4 8" id="KW-1133">Transmembrane helix</keyword>
<keyword evidence="2" id="KW-1003">Cell membrane</keyword>
<feature type="transmembrane region" description="Helical" evidence="8">
    <location>
        <begin position="331"/>
        <end position="350"/>
    </location>
</feature>
<dbReference type="PANTHER" id="PTHR42682">
    <property type="entry name" value="HYDROGENASE-4 COMPONENT F"/>
    <property type="match status" value="1"/>
</dbReference>
<evidence type="ECO:0000256" key="7">
    <source>
        <dbReference type="RuleBase" id="RU000320"/>
    </source>
</evidence>
<dbReference type="OrthoDB" id="9811718at2"/>
<evidence type="ECO:0000259" key="9">
    <source>
        <dbReference type="Pfam" id="PF00361"/>
    </source>
</evidence>
<dbReference type="InterPro" id="IPR001750">
    <property type="entry name" value="ND/Mrp_TM"/>
</dbReference>
<sequence>MMTPGVLYLTGALLLLLPVSDRLKNILSFLITAGTLIVTFYLVPGTSLQLDFLTYNLIPFKVDEISKLTGLIFAVGGLASVLYSMTICSRTNLRLLFVFIGSALTVVFSGDFFTLYVFWELMTISSSFLIILASDVTKKMGYYYFLMHVAGSLCLLWGIFLQYSATGSLFLNTIEASIPFFILAIAVKLSFVGFHTWMPLVYSKAPFYVAVVLSIYTTKVGVYVMARLLPGITILAYAGLISALFGIVMALRQNQVRKLLSYSIIIQVGYMMMGISMGTSEGIAGAIFHLVNHILYKTVLFMVAGIVIYTTGKDPVENLGVLGRKLPLTSLATWVAFLGIAGVPFFNGYMSKTIIKEAIQDPILTWGLNVMSFGTSLLFLKFIYYAFFKRSNVTLHKKPALSMQLGLGFLTVLMILVGIHPYLLENVTNMNVDIHYFDTKHMVSGMKPFLLSIFIFILFKNFLVKDYDRILFVDVYRKMAKIIVAIGYQLSTFHDGKLTKYLLWTTTTLIILLSLLLF</sequence>